<keyword evidence="3" id="KW-1185">Reference proteome</keyword>
<dbReference type="EMBL" id="CATQJA010002650">
    <property type="protein sequence ID" value="CAJ0577366.1"/>
    <property type="molecule type" value="Genomic_DNA"/>
</dbReference>
<evidence type="ECO:0000256" key="1">
    <source>
        <dbReference type="SAM" id="SignalP"/>
    </source>
</evidence>
<feature type="chain" id="PRO_5041292893" evidence="1">
    <location>
        <begin position="23"/>
        <end position="174"/>
    </location>
</feature>
<organism evidence="2 3">
    <name type="scientific">Mesorhabditis spiculigera</name>
    <dbReference type="NCBI Taxonomy" id="96644"/>
    <lineage>
        <taxon>Eukaryota</taxon>
        <taxon>Metazoa</taxon>
        <taxon>Ecdysozoa</taxon>
        <taxon>Nematoda</taxon>
        <taxon>Chromadorea</taxon>
        <taxon>Rhabditida</taxon>
        <taxon>Rhabditina</taxon>
        <taxon>Rhabditomorpha</taxon>
        <taxon>Rhabditoidea</taxon>
        <taxon>Rhabditidae</taxon>
        <taxon>Mesorhabditinae</taxon>
        <taxon>Mesorhabditis</taxon>
    </lineage>
</organism>
<name>A0AA36G3E9_9BILA</name>
<reference evidence="2" key="1">
    <citation type="submission" date="2023-06" db="EMBL/GenBank/DDBJ databases">
        <authorList>
            <person name="Delattre M."/>
        </authorList>
    </citation>
    <scope>NUCLEOTIDE SEQUENCE</scope>
    <source>
        <strain evidence="2">AF72</strain>
    </source>
</reference>
<accession>A0AA36G3E9</accession>
<proteinExistence type="predicted"/>
<evidence type="ECO:0000313" key="2">
    <source>
        <dbReference type="EMBL" id="CAJ0577366.1"/>
    </source>
</evidence>
<sequence length="174" mass="19844">MTQFHVIFLSIFFLILPLLANADKITVAGRILCNSSYVVGDAYIELNDFDGLLPPDFMGDTIAHLENEPGKRKAFRVSGEAFDIGTNPRLEPYLRIYHGCGVEFRTECMQLIPEEAPNADYFYYLGDLVLQGNKEIPAWHSCEPKWCRPMTKWQVCYPVQGKTELLKRPVKPAK</sequence>
<evidence type="ECO:0000313" key="3">
    <source>
        <dbReference type="Proteomes" id="UP001177023"/>
    </source>
</evidence>
<keyword evidence="1" id="KW-0732">Signal</keyword>
<feature type="non-terminal residue" evidence="2">
    <location>
        <position position="1"/>
    </location>
</feature>
<dbReference type="Gene3D" id="2.60.40.3330">
    <property type="match status" value="1"/>
</dbReference>
<dbReference type="AlphaFoldDB" id="A0AA36G3E9"/>
<dbReference type="InterPro" id="IPR038479">
    <property type="entry name" value="Transthyretin-like_sf"/>
</dbReference>
<protein>
    <submittedName>
        <fullName evidence="2">Uncharacterized protein</fullName>
    </submittedName>
</protein>
<comment type="caution">
    <text evidence="2">The sequence shown here is derived from an EMBL/GenBank/DDBJ whole genome shotgun (WGS) entry which is preliminary data.</text>
</comment>
<dbReference type="Proteomes" id="UP001177023">
    <property type="component" value="Unassembled WGS sequence"/>
</dbReference>
<feature type="signal peptide" evidence="1">
    <location>
        <begin position="1"/>
        <end position="22"/>
    </location>
</feature>
<gene>
    <name evidence="2" type="ORF">MSPICULIGERA_LOCUS15639</name>
</gene>